<evidence type="ECO:0000313" key="2">
    <source>
        <dbReference type="Proteomes" id="UP000287033"/>
    </source>
</evidence>
<gene>
    <name evidence="1" type="ORF">chiPu_0022896</name>
</gene>
<sequence length="110" mass="11542">MFVRGTVPVDLNRNGLSAMFVRGAVAVRCFTCGGWVSHLYAGQPAFHWRGCRPSLSGAVLHYNGAGVCGSAMSVRGRSNAKPGLGVGGLAYLDEAWSGWEMPSLDGKGLV</sequence>
<organism evidence="1 2">
    <name type="scientific">Chiloscyllium punctatum</name>
    <name type="common">Brownbanded bambooshark</name>
    <name type="synonym">Hemiscyllium punctatum</name>
    <dbReference type="NCBI Taxonomy" id="137246"/>
    <lineage>
        <taxon>Eukaryota</taxon>
        <taxon>Metazoa</taxon>
        <taxon>Chordata</taxon>
        <taxon>Craniata</taxon>
        <taxon>Vertebrata</taxon>
        <taxon>Chondrichthyes</taxon>
        <taxon>Elasmobranchii</taxon>
        <taxon>Galeomorphii</taxon>
        <taxon>Galeoidea</taxon>
        <taxon>Orectolobiformes</taxon>
        <taxon>Hemiscylliidae</taxon>
        <taxon>Chiloscyllium</taxon>
    </lineage>
</organism>
<dbReference type="Proteomes" id="UP000287033">
    <property type="component" value="Unassembled WGS sequence"/>
</dbReference>
<evidence type="ECO:0000313" key="1">
    <source>
        <dbReference type="EMBL" id="GCC38872.1"/>
    </source>
</evidence>
<comment type="caution">
    <text evidence="1">The sequence shown here is derived from an EMBL/GenBank/DDBJ whole genome shotgun (WGS) entry which is preliminary data.</text>
</comment>
<dbReference type="AlphaFoldDB" id="A0A401T8E1"/>
<dbReference type="EMBL" id="BEZZ01012630">
    <property type="protein sequence ID" value="GCC38872.1"/>
    <property type="molecule type" value="Genomic_DNA"/>
</dbReference>
<protein>
    <submittedName>
        <fullName evidence="1">Uncharacterized protein</fullName>
    </submittedName>
</protein>
<proteinExistence type="predicted"/>
<reference evidence="1 2" key="1">
    <citation type="journal article" date="2018" name="Nat. Ecol. Evol.">
        <title>Shark genomes provide insights into elasmobranch evolution and the origin of vertebrates.</title>
        <authorList>
            <person name="Hara Y"/>
            <person name="Yamaguchi K"/>
            <person name="Onimaru K"/>
            <person name="Kadota M"/>
            <person name="Koyanagi M"/>
            <person name="Keeley SD"/>
            <person name="Tatsumi K"/>
            <person name="Tanaka K"/>
            <person name="Motone F"/>
            <person name="Kageyama Y"/>
            <person name="Nozu R"/>
            <person name="Adachi N"/>
            <person name="Nishimura O"/>
            <person name="Nakagawa R"/>
            <person name="Tanegashima C"/>
            <person name="Kiyatake I"/>
            <person name="Matsumoto R"/>
            <person name="Murakumo K"/>
            <person name="Nishida K"/>
            <person name="Terakita A"/>
            <person name="Kuratani S"/>
            <person name="Sato K"/>
            <person name="Hyodo S Kuraku.S."/>
        </authorList>
    </citation>
    <scope>NUCLEOTIDE SEQUENCE [LARGE SCALE GENOMIC DNA]</scope>
</reference>
<accession>A0A401T8E1</accession>
<name>A0A401T8E1_CHIPU</name>
<keyword evidence="2" id="KW-1185">Reference proteome</keyword>